<dbReference type="KEGG" id="rta:Rta_00860"/>
<dbReference type="OrthoDB" id="5461251at2"/>
<dbReference type="PROSITE" id="PS00018">
    <property type="entry name" value="EF_HAND_1"/>
    <property type="match status" value="1"/>
</dbReference>
<feature type="domain" description="EF-hand" evidence="2">
    <location>
        <begin position="85"/>
        <end position="115"/>
    </location>
</feature>
<dbReference type="PROSITE" id="PS50222">
    <property type="entry name" value="EF_HAND_2"/>
    <property type="match status" value="1"/>
</dbReference>
<name>F5Y2H3_RAMTT</name>
<evidence type="ECO:0000259" key="2">
    <source>
        <dbReference type="PROSITE" id="PS50222"/>
    </source>
</evidence>
<keyword evidence="4" id="KW-1185">Reference proteome</keyword>
<dbReference type="SUPFAM" id="SSF47473">
    <property type="entry name" value="EF-hand"/>
    <property type="match status" value="1"/>
</dbReference>
<organism evidence="3 4">
    <name type="scientific">Ramlibacter tataouinensis (strain ATCC BAA-407 / DSM 14655 / LMG 21543 / TTB310)</name>
    <dbReference type="NCBI Taxonomy" id="365046"/>
    <lineage>
        <taxon>Bacteria</taxon>
        <taxon>Pseudomonadati</taxon>
        <taxon>Pseudomonadota</taxon>
        <taxon>Betaproteobacteria</taxon>
        <taxon>Burkholderiales</taxon>
        <taxon>Comamonadaceae</taxon>
        <taxon>Ramlibacter</taxon>
    </lineage>
</organism>
<dbReference type="PATRIC" id="fig|365046.3.peg.89"/>
<dbReference type="EMBL" id="CP000245">
    <property type="protein sequence ID" value="AEG91147.1"/>
    <property type="molecule type" value="Genomic_DNA"/>
</dbReference>
<dbReference type="Gene3D" id="1.10.238.10">
    <property type="entry name" value="EF-hand"/>
    <property type="match status" value="1"/>
</dbReference>
<protein>
    <recommendedName>
        <fullName evidence="2">EF-hand domain-containing protein</fullName>
    </recommendedName>
</protein>
<dbReference type="RefSeq" id="WP_013899380.1">
    <property type="nucleotide sequence ID" value="NC_015677.1"/>
</dbReference>
<dbReference type="InterPro" id="IPR011992">
    <property type="entry name" value="EF-hand-dom_pair"/>
</dbReference>
<dbReference type="InterPro" id="IPR002048">
    <property type="entry name" value="EF_hand_dom"/>
</dbReference>
<dbReference type="HOGENOM" id="CLU_2106994_0_0_4"/>
<dbReference type="GO" id="GO:0005509">
    <property type="term" value="F:calcium ion binding"/>
    <property type="evidence" value="ECO:0007669"/>
    <property type="project" value="InterPro"/>
</dbReference>
<proteinExistence type="predicted"/>
<accession>F5Y2H3</accession>
<reference evidence="3 4" key="2">
    <citation type="journal article" date="2011" name="PLoS ONE">
        <title>The Cyst-Dividing Bacterium Ramlibacter tataouinensis TTB310 Genome Reveals a Well-Stocked Toolbox for Adaptation to a Desert Environment.</title>
        <authorList>
            <person name="De Luca G."/>
            <person name="Barakat M."/>
            <person name="Ortet P."/>
            <person name="Fochesato S."/>
            <person name="Jourlin-Castelli C."/>
            <person name="Ansaldi M."/>
            <person name="Py B."/>
            <person name="Fichant G."/>
            <person name="Coutinho P.M."/>
            <person name="Voulhoux R."/>
            <person name="Bastien O."/>
            <person name="Marechal E."/>
            <person name="Henrissat B."/>
            <person name="Quentin Y."/>
            <person name="Noirot P."/>
            <person name="Filloux A."/>
            <person name="Mejean V."/>
            <person name="Dubow M.S."/>
            <person name="Barras F."/>
            <person name="Barbe V."/>
            <person name="Weissenbach J."/>
            <person name="Mihalcescu I."/>
            <person name="Vermeglio A."/>
            <person name="Achouak W."/>
            <person name="Heulin T."/>
        </authorList>
    </citation>
    <scope>NUCLEOTIDE SEQUENCE [LARGE SCALE GENOMIC DNA]</scope>
    <source>
        <strain evidence="4">ATCC BAA-407 / DSM 14655 / LMG 21543 / TTB310</strain>
    </source>
</reference>
<dbReference type="Pfam" id="PF13202">
    <property type="entry name" value="EF-hand_5"/>
    <property type="match status" value="2"/>
</dbReference>
<dbReference type="Proteomes" id="UP000008385">
    <property type="component" value="Chromosome"/>
</dbReference>
<feature type="region of interest" description="Disordered" evidence="1">
    <location>
        <begin position="33"/>
        <end position="56"/>
    </location>
</feature>
<evidence type="ECO:0000313" key="3">
    <source>
        <dbReference type="EMBL" id="AEG91147.1"/>
    </source>
</evidence>
<dbReference type="STRING" id="365046.Rta_00860"/>
<sequence>MGYAERDRRPPWRPLLIGMLLGLAVGGAVAQVDPSPARVAPNPGLPVLPSGDQGAANRWTPQALSRAFTEADTDGNGELTRAEALRLAYLPRSFEELDANRDGVLTGEEYAAATP</sequence>
<reference evidence="4" key="1">
    <citation type="submission" date="2006-01" db="EMBL/GenBank/DDBJ databases">
        <title>Genome of the cyst-dividing bacterium Ramlibacter tataouinensis.</title>
        <authorList>
            <person name="Barakat M."/>
            <person name="Ortet P."/>
            <person name="De Luca G."/>
            <person name="Jourlin-Castelli C."/>
            <person name="Ansaldi M."/>
            <person name="Py B."/>
            <person name="Fichant G."/>
            <person name="Coutinho P."/>
            <person name="Voulhoux R."/>
            <person name="Bastien O."/>
            <person name="Roy S."/>
            <person name="Marechal E."/>
            <person name="Henrissat B."/>
            <person name="Quentin Y."/>
            <person name="Noirot P."/>
            <person name="Filloux A."/>
            <person name="Mejean V."/>
            <person name="DuBow M."/>
            <person name="Barras F."/>
            <person name="Heulin T."/>
        </authorList>
    </citation>
    <scope>NUCLEOTIDE SEQUENCE [LARGE SCALE GENOMIC DNA]</scope>
    <source>
        <strain evidence="4">ATCC BAA-407 / DSM 14655 / LMG 21543 / TTB310</strain>
    </source>
</reference>
<evidence type="ECO:0000313" key="4">
    <source>
        <dbReference type="Proteomes" id="UP000008385"/>
    </source>
</evidence>
<evidence type="ECO:0000256" key="1">
    <source>
        <dbReference type="SAM" id="MobiDB-lite"/>
    </source>
</evidence>
<gene>
    <name evidence="3" type="ordered locus">Rta_00860</name>
</gene>
<dbReference type="InterPro" id="IPR018247">
    <property type="entry name" value="EF_Hand_1_Ca_BS"/>
</dbReference>
<dbReference type="AlphaFoldDB" id="F5Y2H3"/>